<dbReference type="GO" id="GO:0003677">
    <property type="term" value="F:DNA binding"/>
    <property type="evidence" value="ECO:0007669"/>
    <property type="project" value="InterPro"/>
</dbReference>
<evidence type="ECO:0000256" key="2">
    <source>
        <dbReference type="ARBA" id="ARBA00023242"/>
    </source>
</evidence>
<feature type="compositionally biased region" description="Low complexity" evidence="3">
    <location>
        <begin position="168"/>
        <end position="188"/>
    </location>
</feature>
<dbReference type="Proteomes" id="UP000230002">
    <property type="component" value="Unassembled WGS sequence"/>
</dbReference>
<name>A0A2G8SK41_9APHY</name>
<dbReference type="PROSITE" id="PS50048">
    <property type="entry name" value="ZN2_CY6_FUNGAL_2"/>
    <property type="match status" value="1"/>
</dbReference>
<feature type="region of interest" description="Disordered" evidence="3">
    <location>
        <begin position="99"/>
        <end position="131"/>
    </location>
</feature>
<dbReference type="PROSITE" id="PS00463">
    <property type="entry name" value="ZN2_CY6_FUNGAL_1"/>
    <property type="match status" value="1"/>
</dbReference>
<feature type="compositionally biased region" description="Low complexity" evidence="3">
    <location>
        <begin position="101"/>
        <end position="131"/>
    </location>
</feature>
<dbReference type="Pfam" id="PF00172">
    <property type="entry name" value="Zn_clus"/>
    <property type="match status" value="1"/>
</dbReference>
<reference evidence="5 6" key="1">
    <citation type="journal article" date="2015" name="Sci. Rep.">
        <title>Chromosome-level genome map provides insights into diverse defense mechanisms in the medicinal fungus Ganoderma sinense.</title>
        <authorList>
            <person name="Zhu Y."/>
            <person name="Xu J."/>
            <person name="Sun C."/>
            <person name="Zhou S."/>
            <person name="Xu H."/>
            <person name="Nelson D.R."/>
            <person name="Qian J."/>
            <person name="Song J."/>
            <person name="Luo H."/>
            <person name="Xiang L."/>
            <person name="Li Y."/>
            <person name="Xu Z."/>
            <person name="Ji A."/>
            <person name="Wang L."/>
            <person name="Lu S."/>
            <person name="Hayward A."/>
            <person name="Sun W."/>
            <person name="Li X."/>
            <person name="Schwartz D.C."/>
            <person name="Wang Y."/>
            <person name="Chen S."/>
        </authorList>
    </citation>
    <scope>NUCLEOTIDE SEQUENCE [LARGE SCALE GENOMIC DNA]</scope>
    <source>
        <strain evidence="5 6">ZZ0214-1</strain>
    </source>
</reference>
<keyword evidence="6" id="KW-1185">Reference proteome</keyword>
<proteinExistence type="predicted"/>
<dbReference type="PANTHER" id="PTHR47783:SF1">
    <property type="entry name" value="ZN(II)2CYS6 TRANSCRIPTION FACTOR (EUROFUNG)"/>
    <property type="match status" value="1"/>
</dbReference>
<keyword evidence="1" id="KW-0479">Metal-binding</keyword>
<sequence length="407" mass="44399">MTDLEFVIEAPQAMKSNKKRPRLVTSCDHCRVKKIKCVQQPATGKCEACLSSNVPCHYRDREQYFAERTRLLSGGGSGMLRDASANAQNAAHLSAIDAYTPSSSRGSSPSYMSRSGSSSTSSISNPSYSPFSSTMDVSNLDIDPYWTFVADFDSQQSLSTSDAFMQPSSWSPSSSTSSARRTPSMSSSDPAALRPYQATRSSPFLGLFDETDHQQPHPHLMIAFLHVFFEQLGPTFPFLSSESVYERFLHRRLSPLLANAIAASAAPLSTINEIVQIGPANVSDVYCQVAKKLLPAEGSQATIETLHAVMLLSWAEYKRGRQTMFTVYSRMTTVLATDLGISEESLPQLTRVSDLHGGRMLQSTWQGIQLLERTLLASTLVAFATPAFHQPSRSTSAPSAVGPIPSM</sequence>
<evidence type="ECO:0000313" key="5">
    <source>
        <dbReference type="EMBL" id="PIL34135.1"/>
    </source>
</evidence>
<dbReference type="GO" id="GO:0006351">
    <property type="term" value="P:DNA-templated transcription"/>
    <property type="evidence" value="ECO:0007669"/>
    <property type="project" value="InterPro"/>
</dbReference>
<organism evidence="5 6">
    <name type="scientific">Ganoderma sinense ZZ0214-1</name>
    <dbReference type="NCBI Taxonomy" id="1077348"/>
    <lineage>
        <taxon>Eukaryota</taxon>
        <taxon>Fungi</taxon>
        <taxon>Dikarya</taxon>
        <taxon>Basidiomycota</taxon>
        <taxon>Agaricomycotina</taxon>
        <taxon>Agaricomycetes</taxon>
        <taxon>Polyporales</taxon>
        <taxon>Polyporaceae</taxon>
        <taxon>Ganoderma</taxon>
    </lineage>
</organism>
<dbReference type="OrthoDB" id="2428527at2759"/>
<gene>
    <name evidence="5" type="ORF">GSI_03846</name>
</gene>
<dbReference type="GO" id="GO:0008270">
    <property type="term" value="F:zinc ion binding"/>
    <property type="evidence" value="ECO:0007669"/>
    <property type="project" value="InterPro"/>
</dbReference>
<feature type="domain" description="Zn(2)-C6 fungal-type" evidence="4">
    <location>
        <begin position="26"/>
        <end position="58"/>
    </location>
</feature>
<evidence type="ECO:0000259" key="4">
    <source>
        <dbReference type="PROSITE" id="PS50048"/>
    </source>
</evidence>
<accession>A0A2G8SK41</accession>
<dbReference type="InterPro" id="IPR001138">
    <property type="entry name" value="Zn2Cys6_DnaBD"/>
</dbReference>
<dbReference type="AlphaFoldDB" id="A0A2G8SK41"/>
<feature type="region of interest" description="Disordered" evidence="3">
    <location>
        <begin position="160"/>
        <end position="193"/>
    </location>
</feature>
<dbReference type="CDD" id="cd00067">
    <property type="entry name" value="GAL4"/>
    <property type="match status" value="1"/>
</dbReference>
<dbReference type="Gene3D" id="4.10.240.10">
    <property type="entry name" value="Zn(2)-C6 fungal-type DNA-binding domain"/>
    <property type="match status" value="1"/>
</dbReference>
<dbReference type="SUPFAM" id="SSF57701">
    <property type="entry name" value="Zn2/Cys6 DNA-binding domain"/>
    <property type="match status" value="1"/>
</dbReference>
<dbReference type="InterPro" id="IPR036864">
    <property type="entry name" value="Zn2-C6_fun-type_DNA-bd_sf"/>
</dbReference>
<dbReference type="SMART" id="SM00066">
    <property type="entry name" value="GAL4"/>
    <property type="match status" value="1"/>
</dbReference>
<protein>
    <submittedName>
        <fullName evidence="5">Transcription factor</fullName>
    </submittedName>
</protein>
<keyword evidence="2" id="KW-0539">Nucleus</keyword>
<evidence type="ECO:0000313" key="6">
    <source>
        <dbReference type="Proteomes" id="UP000230002"/>
    </source>
</evidence>
<evidence type="ECO:0000256" key="1">
    <source>
        <dbReference type="ARBA" id="ARBA00022723"/>
    </source>
</evidence>
<dbReference type="CDD" id="cd12148">
    <property type="entry name" value="fungal_TF_MHR"/>
    <property type="match status" value="1"/>
</dbReference>
<dbReference type="InterPro" id="IPR007219">
    <property type="entry name" value="XnlR_reg_dom"/>
</dbReference>
<dbReference type="Pfam" id="PF04082">
    <property type="entry name" value="Fungal_trans"/>
    <property type="match status" value="1"/>
</dbReference>
<comment type="caution">
    <text evidence="5">The sequence shown here is derived from an EMBL/GenBank/DDBJ whole genome shotgun (WGS) entry which is preliminary data.</text>
</comment>
<dbReference type="EMBL" id="AYKW01000006">
    <property type="protein sequence ID" value="PIL34135.1"/>
    <property type="molecule type" value="Genomic_DNA"/>
</dbReference>
<dbReference type="STRING" id="1077348.A0A2G8SK41"/>
<evidence type="ECO:0000256" key="3">
    <source>
        <dbReference type="SAM" id="MobiDB-lite"/>
    </source>
</evidence>
<dbReference type="GO" id="GO:0000981">
    <property type="term" value="F:DNA-binding transcription factor activity, RNA polymerase II-specific"/>
    <property type="evidence" value="ECO:0007669"/>
    <property type="project" value="InterPro"/>
</dbReference>
<dbReference type="PANTHER" id="PTHR47783">
    <property type="entry name" value="ZN(II)2CYS6 TRANSCRIPTION FACTOR (EUROFUNG)-RELATED"/>
    <property type="match status" value="1"/>
</dbReference>